<evidence type="ECO:0000256" key="4">
    <source>
        <dbReference type="ARBA" id="ARBA00022679"/>
    </source>
</evidence>
<reference evidence="8" key="1">
    <citation type="submission" date="2022-06" db="EMBL/GenBank/DDBJ databases">
        <title>Genome sequence of Phormidium yuhuli AB48 isolated from an industrial photobioreactor environment.</title>
        <authorList>
            <person name="Qiu Y."/>
            <person name="Noonan A.J.C."/>
            <person name="Dofher K."/>
            <person name="Koch M."/>
            <person name="Kieft B."/>
            <person name="Lin X."/>
            <person name="Ziels R.M."/>
            <person name="Hallam S.J."/>
        </authorList>
    </citation>
    <scope>NUCLEOTIDE SEQUENCE</scope>
    <source>
        <strain evidence="8">AB48</strain>
    </source>
</reference>
<comment type="cofactor">
    <cofactor evidence="1 6">
        <name>pyridoxal 5'-phosphate</name>
        <dbReference type="ChEBI" id="CHEBI:597326"/>
    </cofactor>
</comment>
<keyword evidence="6" id="KW-0368">Histidine biosynthesis</keyword>
<dbReference type="InterPro" id="IPR015424">
    <property type="entry name" value="PyrdxlP-dep_Trfase"/>
</dbReference>
<keyword evidence="4 6" id="KW-0808">Transferase</keyword>
<dbReference type="Gene3D" id="3.40.640.10">
    <property type="entry name" value="Type I PLP-dependent aspartate aminotransferase-like (Major domain)"/>
    <property type="match status" value="1"/>
</dbReference>
<evidence type="ECO:0000313" key="9">
    <source>
        <dbReference type="Proteomes" id="UP001056708"/>
    </source>
</evidence>
<name>A0ABY5AK60_9CYAN</name>
<dbReference type="HAMAP" id="MF_01023">
    <property type="entry name" value="HisC_aminotrans_2"/>
    <property type="match status" value="1"/>
</dbReference>
<comment type="pathway">
    <text evidence="6">Amino-acid biosynthesis; L-histidine biosynthesis; L-histidine from 5-phospho-alpha-D-ribose 1-diphosphate: step 7/9.</text>
</comment>
<evidence type="ECO:0000256" key="5">
    <source>
        <dbReference type="ARBA" id="ARBA00022898"/>
    </source>
</evidence>
<dbReference type="Gene3D" id="3.90.1150.10">
    <property type="entry name" value="Aspartate Aminotransferase, domain 1"/>
    <property type="match status" value="1"/>
</dbReference>
<dbReference type="RefSeq" id="WP_252659624.1">
    <property type="nucleotide sequence ID" value="NZ_CP098611.1"/>
</dbReference>
<protein>
    <recommendedName>
        <fullName evidence="6">Histidinol-phosphate aminotransferase</fullName>
        <ecNumber evidence="6">2.6.1.9</ecNumber>
    </recommendedName>
    <alternativeName>
        <fullName evidence="6">Imidazole acetol-phosphate transaminase</fullName>
    </alternativeName>
</protein>
<evidence type="ECO:0000256" key="3">
    <source>
        <dbReference type="ARBA" id="ARBA00022576"/>
    </source>
</evidence>
<feature type="modified residue" description="N6-(pyridoxal phosphate)lysine" evidence="6">
    <location>
        <position position="212"/>
    </location>
</feature>
<dbReference type="CDD" id="cd00609">
    <property type="entry name" value="AAT_like"/>
    <property type="match status" value="1"/>
</dbReference>
<dbReference type="PANTHER" id="PTHR43643:SF3">
    <property type="entry name" value="HISTIDINOL-PHOSPHATE AMINOTRANSFERASE"/>
    <property type="match status" value="1"/>
</dbReference>
<proteinExistence type="inferred from homology"/>
<dbReference type="InterPro" id="IPR015422">
    <property type="entry name" value="PyrdxlP-dep_Trfase_small"/>
</dbReference>
<accession>A0ABY5AK60</accession>
<dbReference type="Pfam" id="PF00155">
    <property type="entry name" value="Aminotran_1_2"/>
    <property type="match status" value="1"/>
</dbReference>
<evidence type="ECO:0000256" key="6">
    <source>
        <dbReference type="HAMAP-Rule" id="MF_01023"/>
    </source>
</evidence>
<dbReference type="InterPro" id="IPR005861">
    <property type="entry name" value="HisP_aminotrans"/>
</dbReference>
<evidence type="ECO:0000313" key="8">
    <source>
        <dbReference type="EMBL" id="USR89341.1"/>
    </source>
</evidence>
<dbReference type="PROSITE" id="PS00599">
    <property type="entry name" value="AA_TRANSFER_CLASS_2"/>
    <property type="match status" value="1"/>
</dbReference>
<dbReference type="InterPro" id="IPR004839">
    <property type="entry name" value="Aminotransferase_I/II_large"/>
</dbReference>
<gene>
    <name evidence="6 8" type="primary">hisC</name>
    <name evidence="8" type="ORF">NEA10_10590</name>
</gene>
<evidence type="ECO:0000256" key="2">
    <source>
        <dbReference type="ARBA" id="ARBA00011738"/>
    </source>
</evidence>
<evidence type="ECO:0000256" key="1">
    <source>
        <dbReference type="ARBA" id="ARBA00001933"/>
    </source>
</evidence>
<dbReference type="InterPro" id="IPR015421">
    <property type="entry name" value="PyrdxlP-dep_Trfase_major"/>
</dbReference>
<feature type="domain" description="Aminotransferase class I/classII large" evidence="7">
    <location>
        <begin position="26"/>
        <end position="346"/>
    </location>
</feature>
<dbReference type="Proteomes" id="UP001056708">
    <property type="component" value="Chromosome"/>
</dbReference>
<dbReference type="EC" id="2.6.1.9" evidence="6"/>
<comment type="similarity">
    <text evidence="6">Belongs to the class-II pyridoxal-phosphate-dependent aminotransferase family. Histidinol-phosphate aminotransferase subfamily.</text>
</comment>
<evidence type="ECO:0000259" key="7">
    <source>
        <dbReference type="Pfam" id="PF00155"/>
    </source>
</evidence>
<dbReference type="PANTHER" id="PTHR43643">
    <property type="entry name" value="HISTIDINOL-PHOSPHATE AMINOTRANSFERASE 2"/>
    <property type="match status" value="1"/>
</dbReference>
<comment type="catalytic activity">
    <reaction evidence="6">
        <text>L-histidinol phosphate + 2-oxoglutarate = 3-(imidazol-4-yl)-2-oxopropyl phosphate + L-glutamate</text>
        <dbReference type="Rhea" id="RHEA:23744"/>
        <dbReference type="ChEBI" id="CHEBI:16810"/>
        <dbReference type="ChEBI" id="CHEBI:29985"/>
        <dbReference type="ChEBI" id="CHEBI:57766"/>
        <dbReference type="ChEBI" id="CHEBI:57980"/>
        <dbReference type="EC" id="2.6.1.9"/>
    </reaction>
</comment>
<keyword evidence="6" id="KW-0028">Amino-acid biosynthesis</keyword>
<dbReference type="EMBL" id="CP098611">
    <property type="protein sequence ID" value="USR89341.1"/>
    <property type="molecule type" value="Genomic_DNA"/>
</dbReference>
<dbReference type="SUPFAM" id="SSF53383">
    <property type="entry name" value="PLP-dependent transferases"/>
    <property type="match status" value="1"/>
</dbReference>
<keyword evidence="9" id="KW-1185">Reference proteome</keyword>
<dbReference type="GO" id="GO:0004400">
    <property type="term" value="F:histidinol-phosphate transaminase activity"/>
    <property type="evidence" value="ECO:0007669"/>
    <property type="project" value="UniProtKB-EC"/>
</dbReference>
<organism evidence="8 9">
    <name type="scientific">Phormidium yuhuli AB48</name>
    <dbReference type="NCBI Taxonomy" id="2940671"/>
    <lineage>
        <taxon>Bacteria</taxon>
        <taxon>Bacillati</taxon>
        <taxon>Cyanobacteriota</taxon>
        <taxon>Cyanophyceae</taxon>
        <taxon>Oscillatoriophycideae</taxon>
        <taxon>Oscillatoriales</taxon>
        <taxon>Oscillatoriaceae</taxon>
        <taxon>Phormidium</taxon>
        <taxon>Phormidium yuhuli</taxon>
    </lineage>
</organism>
<dbReference type="InterPro" id="IPR001917">
    <property type="entry name" value="Aminotrans_II_pyridoxalP_BS"/>
</dbReference>
<dbReference type="InterPro" id="IPR050106">
    <property type="entry name" value="HistidinolP_aminotransfase"/>
</dbReference>
<dbReference type="NCBIfam" id="TIGR01141">
    <property type="entry name" value="hisC"/>
    <property type="match status" value="1"/>
</dbReference>
<comment type="subunit">
    <text evidence="2 6">Homodimer.</text>
</comment>
<keyword evidence="5 6" id="KW-0663">Pyridoxal phosphate</keyword>
<keyword evidence="3 6" id="KW-0032">Aminotransferase</keyword>
<sequence length="350" mass="38630">MSSYFRPAVDAMEGYIPGEQPKPGTRILKLNTNENPYPPSPEAMAVLRNLDGELLRRYPHPYANTFREAIAQALEIPLDWIIVGNGSDEILNLLIRACGEGDHRQVVYPTPTYVLYKTLAAIQPATVLEIPYGENYQLPLDALLNAQGAVTFIASPNSPSGHLVSNDDLRRLAAGLSGVLVIDEAYIDFANDTALPLVREFENVMVTRTLSKGYSLAGLRLGFGIAQPKLLSGLFKVKDSYNIDAIAALMGAAAMADQTYKNQCAERVKHSRQHLSQELQKLGFKVPPSQTNFLLVTPPRENAEEIYLGLKARGILVRYFNHSGLEKQLRITVGTDEQNQTLIEALIDLI</sequence>